<evidence type="ECO:0000313" key="2">
    <source>
        <dbReference type="Proteomes" id="UP000027142"/>
    </source>
</evidence>
<name>A0A060LZW5_9BACI</name>
<proteinExistence type="predicted"/>
<protein>
    <submittedName>
        <fullName evidence="1">Uncharacterized protein</fullName>
    </submittedName>
</protein>
<dbReference type="AlphaFoldDB" id="A0A060LZW5"/>
<dbReference type="Proteomes" id="UP000027142">
    <property type="component" value="Chromosome"/>
</dbReference>
<dbReference type="EMBL" id="CP003923">
    <property type="protein sequence ID" value="AIC95707.1"/>
    <property type="molecule type" value="Genomic_DNA"/>
</dbReference>
<dbReference type="KEGG" id="ble:BleG1_3143"/>
<dbReference type="PATRIC" id="fig|1246626.3.peg.3137"/>
<dbReference type="RefSeq" id="WP_038482921.1">
    <property type="nucleotide sequence ID" value="NZ_CP003923.1"/>
</dbReference>
<dbReference type="OrthoDB" id="2873382at2"/>
<accession>A0A060LZW5</accession>
<gene>
    <name evidence="1" type="ORF">BleG1_3143</name>
</gene>
<keyword evidence="2" id="KW-1185">Reference proteome</keyword>
<evidence type="ECO:0000313" key="1">
    <source>
        <dbReference type="EMBL" id="AIC95707.1"/>
    </source>
</evidence>
<organism evidence="1 2">
    <name type="scientific">Shouchella lehensis G1</name>
    <dbReference type="NCBI Taxonomy" id="1246626"/>
    <lineage>
        <taxon>Bacteria</taxon>
        <taxon>Bacillati</taxon>
        <taxon>Bacillota</taxon>
        <taxon>Bacilli</taxon>
        <taxon>Bacillales</taxon>
        <taxon>Bacillaceae</taxon>
        <taxon>Shouchella</taxon>
    </lineage>
</organism>
<dbReference type="HOGENOM" id="CLU_2080033_0_0_9"/>
<dbReference type="eggNOG" id="ENOG5030DZ2">
    <property type="taxonomic scope" value="Bacteria"/>
</dbReference>
<sequence>MNDELVQKFCEEHMVALQKQLKDIYTIETPEVLNDQNESTINVNDKLSEYRFMEAVYASIEQSDQQEGEVYHQYQSALDQLRAKKTFLLELKEEIEEKNEADIVNIKIMINAFQKEM</sequence>
<reference evidence="1 2" key="1">
    <citation type="journal article" date="2014" name="Gene">
        <title>A comparative genomic analysis of the alkalitolerant soil bacterium Bacillus lehensis G1.</title>
        <authorList>
            <person name="Noor Y.M."/>
            <person name="Samsulrizal N.H."/>
            <person name="Jema'on N.A."/>
            <person name="Low K.O."/>
            <person name="Ramli A.N."/>
            <person name="Alias N.I."/>
            <person name="Damis S.I."/>
            <person name="Fuzi S.F."/>
            <person name="Isa M.N."/>
            <person name="Murad A.M."/>
            <person name="Raih M.F."/>
            <person name="Bakar F.D."/>
            <person name="Najimudin N."/>
            <person name="Mahadi N.M."/>
            <person name="Illias R.M."/>
        </authorList>
    </citation>
    <scope>NUCLEOTIDE SEQUENCE [LARGE SCALE GENOMIC DNA]</scope>
    <source>
        <strain evidence="1 2">G1</strain>
    </source>
</reference>